<protein>
    <submittedName>
        <fullName evidence="4">Glycosyltransferase family 4 protein</fullName>
    </submittedName>
</protein>
<dbReference type="CDD" id="cd03823">
    <property type="entry name" value="GT4_ExpE7-like"/>
    <property type="match status" value="1"/>
</dbReference>
<dbReference type="Pfam" id="PF13439">
    <property type="entry name" value="Glyco_transf_4"/>
    <property type="match status" value="1"/>
</dbReference>
<evidence type="ECO:0000259" key="3">
    <source>
        <dbReference type="Pfam" id="PF13439"/>
    </source>
</evidence>
<dbReference type="Gene3D" id="3.40.50.2000">
    <property type="entry name" value="Glycogen Phosphorylase B"/>
    <property type="match status" value="2"/>
</dbReference>
<comment type="caution">
    <text evidence="4">The sequence shown here is derived from an EMBL/GenBank/DDBJ whole genome shotgun (WGS) entry which is preliminary data.</text>
</comment>
<keyword evidence="1" id="KW-0328">Glycosyltransferase</keyword>
<name>A0A9X1LC66_9PROT</name>
<evidence type="ECO:0000256" key="1">
    <source>
        <dbReference type="ARBA" id="ARBA00022676"/>
    </source>
</evidence>
<accession>A0A9X1LC66</accession>
<proteinExistence type="predicted"/>
<dbReference type="Proteomes" id="UP001139311">
    <property type="component" value="Unassembled WGS sequence"/>
</dbReference>
<dbReference type="SUPFAM" id="SSF53756">
    <property type="entry name" value="UDP-Glycosyltransferase/glycogen phosphorylase"/>
    <property type="match status" value="1"/>
</dbReference>
<dbReference type="PANTHER" id="PTHR12526:SF510">
    <property type="entry name" value="D-INOSITOL 3-PHOSPHATE GLYCOSYLTRANSFERASE"/>
    <property type="match status" value="1"/>
</dbReference>
<dbReference type="EMBL" id="JAJAQI010000032">
    <property type="protein sequence ID" value="MCB4823823.1"/>
    <property type="molecule type" value="Genomic_DNA"/>
</dbReference>
<dbReference type="AlphaFoldDB" id="A0A9X1LC66"/>
<organism evidence="4 5">
    <name type="scientific">Roseicella aerolata</name>
    <dbReference type="NCBI Taxonomy" id="2883479"/>
    <lineage>
        <taxon>Bacteria</taxon>
        <taxon>Pseudomonadati</taxon>
        <taxon>Pseudomonadota</taxon>
        <taxon>Alphaproteobacteria</taxon>
        <taxon>Acetobacterales</taxon>
        <taxon>Roseomonadaceae</taxon>
        <taxon>Roseicella</taxon>
    </lineage>
</organism>
<dbReference type="InterPro" id="IPR028098">
    <property type="entry name" value="Glyco_trans_4-like_N"/>
</dbReference>
<dbReference type="RefSeq" id="WP_226610994.1">
    <property type="nucleotide sequence ID" value="NZ_JAJAQI010000032.1"/>
</dbReference>
<evidence type="ECO:0000313" key="5">
    <source>
        <dbReference type="Proteomes" id="UP001139311"/>
    </source>
</evidence>
<sequence>MRVLFLCHNHPGLQPGGTEVFARGLFRALREQHGVEGLFLAAVTGAHRELRPGTLLQGIGDAPDEALVWLGHFDRFGLAQPDTYGLASLAPVIGQLRPEVVHIHHLLQFGVETVDMIRRAAPRAKLVFTAHDFFPLCPQEGQLLTTDGRLCPGPSLDRCQACFPGRPGADFVMRELEMRDVLGECDRILTPSEFARDRYIAAGWPARKILVMRNGIAAAAPTPHRAAPDGRRDRFGFFGHVNRFKGGLVLLEASRRLSEAGVGHALTLHGGAAYQSEKFMEGFTAGLAAAPEARHRGPYGAAELPGLMAQVDWVVLPSIWWENAPLVIQEAFLHRRPVICGDLGGMAEMVRDGVDGLHAPVADPAGLARVMRRAIETEGLWERLVAGIRPPVTIGEAAAHHHALYREILGRQRMARAA</sequence>
<evidence type="ECO:0000313" key="4">
    <source>
        <dbReference type="EMBL" id="MCB4823823.1"/>
    </source>
</evidence>
<keyword evidence="2" id="KW-0808">Transferase</keyword>
<feature type="domain" description="Glycosyltransferase subfamily 4-like N-terminal" evidence="3">
    <location>
        <begin position="15"/>
        <end position="216"/>
    </location>
</feature>
<gene>
    <name evidence="4" type="ORF">LHA35_19005</name>
</gene>
<dbReference type="Pfam" id="PF13692">
    <property type="entry name" value="Glyco_trans_1_4"/>
    <property type="match status" value="1"/>
</dbReference>
<dbReference type="PANTHER" id="PTHR12526">
    <property type="entry name" value="GLYCOSYLTRANSFERASE"/>
    <property type="match status" value="1"/>
</dbReference>
<dbReference type="GO" id="GO:0016757">
    <property type="term" value="F:glycosyltransferase activity"/>
    <property type="evidence" value="ECO:0007669"/>
    <property type="project" value="UniProtKB-KW"/>
</dbReference>
<reference evidence="4" key="1">
    <citation type="submission" date="2021-10" db="EMBL/GenBank/DDBJ databases">
        <title>Roseicella aerolatum sp. nov., isolated from aerosols of e-waste dismantling site.</title>
        <authorList>
            <person name="Qin T."/>
        </authorList>
    </citation>
    <scope>NUCLEOTIDE SEQUENCE</scope>
    <source>
        <strain evidence="4">GB24</strain>
    </source>
</reference>
<evidence type="ECO:0000256" key="2">
    <source>
        <dbReference type="ARBA" id="ARBA00022679"/>
    </source>
</evidence>
<keyword evidence="5" id="KW-1185">Reference proteome</keyword>